<keyword evidence="2" id="KW-0472">Membrane</keyword>
<reference evidence="4" key="1">
    <citation type="submission" date="2021-01" db="EMBL/GenBank/DDBJ databases">
        <authorList>
            <person name="Corre E."/>
            <person name="Pelletier E."/>
            <person name="Niang G."/>
            <person name="Scheremetjew M."/>
            <person name="Finn R."/>
            <person name="Kale V."/>
            <person name="Holt S."/>
            <person name="Cochrane G."/>
            <person name="Meng A."/>
            <person name="Brown T."/>
            <person name="Cohen L."/>
        </authorList>
    </citation>
    <scope>NUCLEOTIDE SEQUENCE</scope>
    <source>
        <strain evidence="4">CCMP1723</strain>
    </source>
</reference>
<dbReference type="InterPro" id="IPR005069">
    <property type="entry name" value="Nucl-diP-sugar_transferase"/>
</dbReference>
<dbReference type="Pfam" id="PF03407">
    <property type="entry name" value="Nucleotid_trans"/>
    <property type="match status" value="1"/>
</dbReference>
<accession>A0A7S0IEQ1</accession>
<dbReference type="InterPro" id="IPR053250">
    <property type="entry name" value="Glycosyltransferase_77"/>
</dbReference>
<feature type="non-terminal residue" evidence="4">
    <location>
        <position position="1"/>
    </location>
</feature>
<organism evidence="4">
    <name type="scientific">Micromonas pusilla</name>
    <name type="common">Picoplanktonic green alga</name>
    <name type="synonym">Chromulina pusilla</name>
    <dbReference type="NCBI Taxonomy" id="38833"/>
    <lineage>
        <taxon>Eukaryota</taxon>
        <taxon>Viridiplantae</taxon>
        <taxon>Chlorophyta</taxon>
        <taxon>Mamiellophyceae</taxon>
        <taxon>Mamiellales</taxon>
        <taxon>Mamiellaceae</taxon>
        <taxon>Micromonas</taxon>
    </lineage>
</organism>
<evidence type="ECO:0000313" key="4">
    <source>
        <dbReference type="EMBL" id="CAD8519474.1"/>
    </source>
</evidence>
<dbReference type="AlphaFoldDB" id="A0A7S0IEQ1"/>
<gene>
    <name evidence="4" type="ORF">MCOM1403_LOCUS6900</name>
</gene>
<proteinExistence type="predicted"/>
<dbReference type="PANTHER" id="PTHR46936">
    <property type="entry name" value="ARABINOSYLTRANSFERASE XEG113"/>
    <property type="match status" value="1"/>
</dbReference>
<protein>
    <recommendedName>
        <fullName evidence="3">Nucleotide-diphospho-sugar transferase domain-containing protein</fullName>
    </recommendedName>
</protein>
<dbReference type="GO" id="GO:0052636">
    <property type="term" value="F:arabinosyltransferase activity"/>
    <property type="evidence" value="ECO:0007669"/>
    <property type="project" value="TreeGrafter"/>
</dbReference>
<dbReference type="GO" id="GO:0005794">
    <property type="term" value="C:Golgi apparatus"/>
    <property type="evidence" value="ECO:0007669"/>
    <property type="project" value="TreeGrafter"/>
</dbReference>
<feature type="domain" description="Nucleotide-diphospho-sugar transferase" evidence="3">
    <location>
        <begin position="243"/>
        <end position="483"/>
    </location>
</feature>
<dbReference type="PANTHER" id="PTHR46936:SF1">
    <property type="entry name" value="ARABINOSYLTRANSFERASE XEG113"/>
    <property type="match status" value="1"/>
</dbReference>
<evidence type="ECO:0000259" key="3">
    <source>
        <dbReference type="Pfam" id="PF03407"/>
    </source>
</evidence>
<feature type="transmembrane region" description="Helical" evidence="2">
    <location>
        <begin position="31"/>
        <end position="49"/>
    </location>
</feature>
<keyword evidence="2" id="KW-1133">Transmembrane helix</keyword>
<feature type="region of interest" description="Disordered" evidence="1">
    <location>
        <begin position="1"/>
        <end position="27"/>
    </location>
</feature>
<sequence length="822" mass="91749">VGPRASRGVTAMNKTHTTPERRGKRRRRVRVGAAAILSIISCALGYGYLTREHDGGAGLENGVKGRHERIPREVPSLSRTTTPSTKGRAVDVHDPTVNFGLDFDENADPPNAPPPSLLSTLATTTTTVRRSPPVPKRATVDEDQGKYKFEVLLPPVVDGSVTNMQEVDPSKQDHPKWMRDMWSETVQAVDKNVIDKELEARLESRPPELDHVQPGEELFVTFGTASVTDFVQNWLESADKLGLSPLFVGALDEDMYEWCRKRGVPSMLLKGNTVLKNRGQQFITAGDKSFKKMGTVKTKFIQDLLELGIAPILTDADVVWLKDPRSYFKRGTYITADALVSTDCIDVPADKRDNNGCSHVNFNTGVLHFRPTDAAKAFVQTWKTKVATSTIAWMRDQPAFNLITHEGVGGHSLEPAVSVPEERRGTEGHRMVYWAANASIRLGVLPNWLFGNGHSYFVQWHHLTHPEDGEPFSVHLTYQYGDTGSYAFGKRERMRQAGIWRSDPREYFEDGNYLVVSDEGSQVDFSGESPGGEEVGSDRNAYRTAIDRHLREDKLRRTTIRNALALARALNRILVLPEARCYCDKIWNNLNACRAPGAESFKLPYACPMDHIYDLPSWFNPGMPDFREPGFLDDPRVPDAIKASVGRVVVDRDGDTRAGKPGWDMNDAKVVKLRHGFTVPDAKLALKSLEEKRVIEVDFLGNEGTFCGFGDDAKNKEFDSIVVRPLSASQYYCFTELWEDQGSPRGGRNGPYEPQVVLRHCGMMENDFKRAGKVHAGVVEHIHKPDGGCSCEWGFGLPRRLAQISKDESICPRRNSDQPTTS</sequence>
<evidence type="ECO:0000256" key="2">
    <source>
        <dbReference type="SAM" id="Phobius"/>
    </source>
</evidence>
<dbReference type="GO" id="GO:0052325">
    <property type="term" value="P:cell wall pectin biosynthetic process"/>
    <property type="evidence" value="ECO:0007669"/>
    <property type="project" value="TreeGrafter"/>
</dbReference>
<name>A0A7S0IEQ1_MICPS</name>
<keyword evidence="2" id="KW-0812">Transmembrane</keyword>
<evidence type="ECO:0000256" key="1">
    <source>
        <dbReference type="SAM" id="MobiDB-lite"/>
    </source>
</evidence>
<dbReference type="EMBL" id="HBEQ01008594">
    <property type="protein sequence ID" value="CAD8519474.1"/>
    <property type="molecule type" value="Transcribed_RNA"/>
</dbReference>